<dbReference type="Gene3D" id="2.60.40.1120">
    <property type="entry name" value="Carboxypeptidase-like, regulatory domain"/>
    <property type="match status" value="1"/>
</dbReference>
<evidence type="ECO:0000313" key="3">
    <source>
        <dbReference type="Proteomes" id="UP000278907"/>
    </source>
</evidence>
<feature type="signal peptide" evidence="1">
    <location>
        <begin position="1"/>
        <end position="18"/>
    </location>
</feature>
<evidence type="ECO:0000313" key="2">
    <source>
        <dbReference type="EMBL" id="RKI09109.1"/>
    </source>
</evidence>
<accession>A0ABX9QJV6</accession>
<protein>
    <recommendedName>
        <fullName evidence="4">Carboxypeptidase regulatory-like domain-containing protein</fullName>
    </recommendedName>
</protein>
<name>A0ABX9QJV6_9BACT</name>
<evidence type="ECO:0000256" key="1">
    <source>
        <dbReference type="SAM" id="SignalP"/>
    </source>
</evidence>
<reference evidence="2 3" key="1">
    <citation type="submission" date="2018-09" db="EMBL/GenBank/DDBJ databases">
        <authorList>
            <person name="Livingstone P.G."/>
            <person name="Whitworth D.E."/>
        </authorList>
    </citation>
    <scope>NUCLEOTIDE SEQUENCE [LARGE SCALE GENOMIC DNA]</scope>
    <source>
        <strain evidence="2 3">CA031B</strain>
    </source>
</reference>
<dbReference type="RefSeq" id="WP_120584211.1">
    <property type="nucleotide sequence ID" value="NZ_RAWI01000093.1"/>
</dbReference>
<comment type="caution">
    <text evidence="2">The sequence shown here is derived from an EMBL/GenBank/DDBJ whole genome shotgun (WGS) entry which is preliminary data.</text>
</comment>
<evidence type="ECO:0008006" key="4">
    <source>
        <dbReference type="Google" id="ProtNLM"/>
    </source>
</evidence>
<sequence length="613" mass="66040">MRWSWVGLVVAVLASASASCVGTASQVPVTPESSGARASKDAPLKVALKIVAQDVEGQPLSGVVFSARSARENHASALFGVTDPSGRGQFRLPPGWYIVSARAPGYQSFVDTDVRLGRDHPATVTMTLQPGGTVSGGVVDDFGAPVVDARLAWVPEDETAPRLTAVSDKQARFNFEGVGRGRGVLIAERMGFPWIRQTFDSLPRELKVTFTAPGRLRVRAVAPDGRPMNIYDTELEQLDAREPSWNRVSADGVVIYEGLRPGRYRVATSYAPWPSTWWTSAAEFTVVPGQAQEVVLSFERFKEREALQGRVVGPDGRPLRGIRLFAESGVAKEGGPRSQTEAVTDAQGRFAMEHLLKGPQRMRLSGSQEVVEVAADARDVSLSFPTFKVEESALEGRVLAPDGRPVGRFKVLGTTFEDPEGRFTLPRVASPPVELIFEAKHFAPLRLVVETLQSPRTVLPDIVLERGRTVRGQVLDADGRPLAPGHEVSLLFTRELNFPSAQGTLARALTDAEGRFVMAHVPRDAGVVIVDAEAETAHATAGCGSGNGELANRAGCPRPGLRGGRGRPAARRLPGGVLVQGTRCFGTQVRCGRTLHPARSQRTGLRAEGLRWP</sequence>
<proteinExistence type="predicted"/>
<dbReference type="EMBL" id="RAWI01000093">
    <property type="protein sequence ID" value="RKI09109.1"/>
    <property type="molecule type" value="Genomic_DNA"/>
</dbReference>
<dbReference type="PROSITE" id="PS51257">
    <property type="entry name" value="PROKAR_LIPOPROTEIN"/>
    <property type="match status" value="1"/>
</dbReference>
<dbReference type="SUPFAM" id="SSF49464">
    <property type="entry name" value="Carboxypeptidase regulatory domain-like"/>
    <property type="match status" value="1"/>
</dbReference>
<organism evidence="2 3">
    <name type="scientific">Corallococcus praedator</name>
    <dbReference type="NCBI Taxonomy" id="2316724"/>
    <lineage>
        <taxon>Bacteria</taxon>
        <taxon>Pseudomonadati</taxon>
        <taxon>Myxococcota</taxon>
        <taxon>Myxococcia</taxon>
        <taxon>Myxococcales</taxon>
        <taxon>Cystobacterineae</taxon>
        <taxon>Myxococcaceae</taxon>
        <taxon>Corallococcus</taxon>
    </lineage>
</organism>
<gene>
    <name evidence="2" type="ORF">D7Y13_14860</name>
</gene>
<dbReference type="Proteomes" id="UP000278907">
    <property type="component" value="Unassembled WGS sequence"/>
</dbReference>
<feature type="chain" id="PRO_5045384558" description="Carboxypeptidase regulatory-like domain-containing protein" evidence="1">
    <location>
        <begin position="19"/>
        <end position="613"/>
    </location>
</feature>
<keyword evidence="1" id="KW-0732">Signal</keyword>
<keyword evidence="3" id="KW-1185">Reference proteome</keyword>
<dbReference type="Pfam" id="PF13620">
    <property type="entry name" value="CarboxypepD_reg"/>
    <property type="match status" value="1"/>
</dbReference>
<dbReference type="InterPro" id="IPR008969">
    <property type="entry name" value="CarboxyPept-like_regulatory"/>
</dbReference>